<dbReference type="PANTHER" id="PTHR33712:SF7">
    <property type="entry name" value="LIGHT-INDEPENDENT PROTOCHLOROPHYLLIDE REDUCTASE SUBUNIT B"/>
    <property type="match status" value="1"/>
</dbReference>
<dbReference type="HOGENOM" id="CLU_025876_2_0_7"/>
<keyword evidence="9 15" id="KW-0560">Oxidoreductase</keyword>
<evidence type="ECO:0000313" key="18">
    <source>
        <dbReference type="Proteomes" id="UP000057609"/>
    </source>
</evidence>
<evidence type="ECO:0000256" key="8">
    <source>
        <dbReference type="ARBA" id="ARBA00022840"/>
    </source>
</evidence>
<comment type="subunit">
    <text evidence="3 15">Tetramer of two alpha and two beta chains. Forms complex with the iron protein (nitrogenase component 2).</text>
</comment>
<evidence type="ECO:0000256" key="15">
    <source>
        <dbReference type="RuleBase" id="RU364127"/>
    </source>
</evidence>
<keyword evidence="18" id="KW-1185">Reference proteome</keyword>
<evidence type="ECO:0000313" key="17">
    <source>
        <dbReference type="EMBL" id="AJE04160.1"/>
    </source>
</evidence>
<dbReference type="KEGG" id="gpi:GPICK_13035"/>
<dbReference type="GO" id="GO:0016163">
    <property type="term" value="F:nitrogenase activity"/>
    <property type="evidence" value="ECO:0007669"/>
    <property type="project" value="UniProtKB-EC"/>
</dbReference>
<evidence type="ECO:0000256" key="10">
    <source>
        <dbReference type="ARBA" id="ARBA00023004"/>
    </source>
</evidence>
<dbReference type="STRING" id="345632.GPICK_13035"/>
<dbReference type="GO" id="GO:0046872">
    <property type="term" value="F:metal ion binding"/>
    <property type="evidence" value="ECO:0007669"/>
    <property type="project" value="UniProtKB-KW"/>
</dbReference>
<dbReference type="CDD" id="cd01974">
    <property type="entry name" value="Nitrogenase_MoFe_beta"/>
    <property type="match status" value="1"/>
</dbReference>
<keyword evidence="8 15" id="KW-0067">ATP-binding</keyword>
<comment type="similarity">
    <text evidence="2 14">Belongs to the NifD/NifK/NifE/NifN family.</text>
</comment>
<keyword evidence="7 15" id="KW-0547">Nucleotide-binding</keyword>
<comment type="catalytic activity">
    <reaction evidence="13 15">
        <text>N2 + 8 reduced [2Fe-2S]-[ferredoxin] + 16 ATP + 16 H2O = H2 + 8 oxidized [2Fe-2S]-[ferredoxin] + 2 NH4(+) + 16 ADP + 16 phosphate + 6 H(+)</text>
        <dbReference type="Rhea" id="RHEA:21448"/>
        <dbReference type="Rhea" id="RHEA-COMP:10000"/>
        <dbReference type="Rhea" id="RHEA-COMP:10001"/>
        <dbReference type="ChEBI" id="CHEBI:15377"/>
        <dbReference type="ChEBI" id="CHEBI:15378"/>
        <dbReference type="ChEBI" id="CHEBI:17997"/>
        <dbReference type="ChEBI" id="CHEBI:18276"/>
        <dbReference type="ChEBI" id="CHEBI:28938"/>
        <dbReference type="ChEBI" id="CHEBI:30616"/>
        <dbReference type="ChEBI" id="CHEBI:33737"/>
        <dbReference type="ChEBI" id="CHEBI:33738"/>
        <dbReference type="ChEBI" id="CHEBI:43474"/>
        <dbReference type="ChEBI" id="CHEBI:456216"/>
        <dbReference type="EC" id="1.18.6.1"/>
    </reaction>
</comment>
<dbReference type="OrthoDB" id="9762718at2"/>
<evidence type="ECO:0000256" key="14">
    <source>
        <dbReference type="RuleBase" id="RU004021"/>
    </source>
</evidence>
<evidence type="ECO:0000256" key="13">
    <source>
        <dbReference type="ARBA" id="ARBA00047967"/>
    </source>
</evidence>
<dbReference type="AlphaFoldDB" id="A0A0B5BI33"/>
<dbReference type="InterPro" id="IPR000318">
    <property type="entry name" value="Nase_comp1_CS"/>
</dbReference>
<keyword evidence="6 15" id="KW-0479">Metal-binding</keyword>
<gene>
    <name evidence="17" type="ORF">GPICK_13035</name>
</gene>
<protein>
    <recommendedName>
        <fullName evidence="5 15">Nitrogenase molybdenum-iron protein beta chain</fullName>
        <ecNumber evidence="4 15">1.18.6.1</ecNumber>
    </recommendedName>
    <alternativeName>
        <fullName evidence="15">Dinitrogenase</fullName>
    </alternativeName>
</protein>
<dbReference type="Pfam" id="PF00148">
    <property type="entry name" value="Oxidored_nitro"/>
    <property type="match status" value="1"/>
</dbReference>
<dbReference type="Gene3D" id="3.40.50.1980">
    <property type="entry name" value="Nitrogenase molybdenum iron protein domain"/>
    <property type="match status" value="3"/>
</dbReference>
<accession>A0A0B5BI33</accession>
<dbReference type="GO" id="GO:0051536">
    <property type="term" value="F:iron-sulfur cluster binding"/>
    <property type="evidence" value="ECO:0007669"/>
    <property type="project" value="UniProtKB-KW"/>
</dbReference>
<comment type="cofactor">
    <cofactor evidence="15">
        <name>[8Fe-7S] cluster</name>
        <dbReference type="ChEBI" id="CHEBI:21143"/>
    </cofactor>
    <text evidence="15">Binds 1 [8Fe-7S] cluster per heterodimer.</text>
</comment>
<keyword evidence="12 14" id="KW-0535">Nitrogen fixation</keyword>
<dbReference type="SUPFAM" id="SSF53807">
    <property type="entry name" value="Helical backbone' metal receptor"/>
    <property type="match status" value="1"/>
</dbReference>
<dbReference type="PANTHER" id="PTHR33712">
    <property type="entry name" value="LIGHT-INDEPENDENT PROTOCHLOROPHYLLIDE REDUCTASE SUBUNIT B"/>
    <property type="match status" value="1"/>
</dbReference>
<keyword evidence="11 15" id="KW-0411">Iron-sulfur</keyword>
<proteinExistence type="inferred from homology"/>
<dbReference type="EC" id="1.18.6.1" evidence="4 15"/>
<dbReference type="InterPro" id="IPR050152">
    <property type="entry name" value="ChlB/BchB/BchZ"/>
</dbReference>
<comment type="function">
    <text evidence="1 15">This molybdenum-iron protein is part of the nitrogenase complex that catalyzes the key enzymatic reactions in nitrogen fixation.</text>
</comment>
<dbReference type="InterPro" id="IPR005976">
    <property type="entry name" value="Nase_Mo-Fe_CF_bsu"/>
</dbReference>
<dbReference type="RefSeq" id="WP_039743914.1">
    <property type="nucleotide sequence ID" value="NZ_CP009788.1"/>
</dbReference>
<dbReference type="NCBIfam" id="TIGR01286">
    <property type="entry name" value="nifK"/>
    <property type="match status" value="1"/>
</dbReference>
<dbReference type="Gene3D" id="1.20.89.10">
    <property type="entry name" value="Nitrogenase Molybdenum-iron Protein, subunit B, domain 4"/>
    <property type="match status" value="1"/>
</dbReference>
<dbReference type="InterPro" id="IPR000510">
    <property type="entry name" value="Nase/OxRdtase_comp1"/>
</dbReference>
<organism evidence="17 18">
    <name type="scientific">Geobacter pickeringii</name>
    <dbReference type="NCBI Taxonomy" id="345632"/>
    <lineage>
        <taxon>Bacteria</taxon>
        <taxon>Pseudomonadati</taxon>
        <taxon>Thermodesulfobacteriota</taxon>
        <taxon>Desulfuromonadia</taxon>
        <taxon>Geobacterales</taxon>
        <taxon>Geobacteraceae</taxon>
        <taxon>Geobacter</taxon>
    </lineage>
</organism>
<reference evidence="17 18" key="1">
    <citation type="journal article" date="2015" name="Genome Announc.">
        <title>Complete Genome of Geobacter pickeringii G13T, a Metal-Reducing Isolate from Sedimentary Kaolin Deposits.</title>
        <authorList>
            <person name="Badalamenti J.P."/>
            <person name="Bond D.R."/>
        </authorList>
    </citation>
    <scope>NUCLEOTIDE SEQUENCE [LARGE SCALE GENOMIC DNA]</scope>
    <source>
        <strain evidence="17 18">G13</strain>
    </source>
</reference>
<dbReference type="GO" id="GO:0005524">
    <property type="term" value="F:ATP binding"/>
    <property type="evidence" value="ECO:0007669"/>
    <property type="project" value="UniProtKB-KW"/>
</dbReference>
<evidence type="ECO:0000256" key="1">
    <source>
        <dbReference type="ARBA" id="ARBA00002621"/>
    </source>
</evidence>
<evidence type="ECO:0000256" key="12">
    <source>
        <dbReference type="ARBA" id="ARBA00023231"/>
    </source>
</evidence>
<evidence type="ECO:0000256" key="5">
    <source>
        <dbReference type="ARBA" id="ARBA00014775"/>
    </source>
</evidence>
<dbReference type="Proteomes" id="UP000057609">
    <property type="component" value="Chromosome"/>
</dbReference>
<evidence type="ECO:0000256" key="6">
    <source>
        <dbReference type="ARBA" id="ARBA00022723"/>
    </source>
</evidence>
<dbReference type="GO" id="GO:0016612">
    <property type="term" value="C:molybdenum-iron nitrogenase complex"/>
    <property type="evidence" value="ECO:0007669"/>
    <property type="project" value="InterPro"/>
</dbReference>
<evidence type="ECO:0000256" key="2">
    <source>
        <dbReference type="ARBA" id="ARBA00011002"/>
    </source>
</evidence>
<dbReference type="PROSITE" id="PS00699">
    <property type="entry name" value="NITROGENASE_1_1"/>
    <property type="match status" value="1"/>
</dbReference>
<dbReference type="EMBL" id="CP009788">
    <property type="protein sequence ID" value="AJE04160.1"/>
    <property type="molecule type" value="Genomic_DNA"/>
</dbReference>
<sequence length="489" mass="53960">MGNNLGLAVKPVTETPAEEIERVKEWINTEEYKELNFKREALVVMPPHACQPLGAELVAHAFEGSLPFVHGSQGCASYYRSTLNRHFREPAPAVSDAMTEDGAVFGGQNNLHEGLENAIALYKPKMVPVFTSCMPEIIGDDLTAFLKNARNKGIVPADMPTPYANTPSFNGSHVHGYDVMLLSILQTLTDGKKVEGRCTGKINLIPGFDANTGNFREYKRIFDAFGVPYTILGDISEVFDSPLDGTYRIYPGGTKLDDAADSINGKATINLGPFSATKTYAWLKDNYAGKHAAIPMPLGIAKTDAFLLKIAELTGKPVPESLKAERGRAVDAMTDAHQYIHGKKFALYGDPDQLLGYVSFLLEMGAIPSHILCSKGSKKVEKEIQALLDSSLYGKQGKIYMGKDLWHMRSLLMTDPVDAIIGDTHGKFIARDAKIPLFRFGFPIFDRVNLHRYPLIGYQGVLNMVTAICNKFIDITDDTCDDQFFEMMR</sequence>
<evidence type="ECO:0000256" key="4">
    <source>
        <dbReference type="ARBA" id="ARBA00012773"/>
    </source>
</evidence>
<evidence type="ECO:0000256" key="7">
    <source>
        <dbReference type="ARBA" id="ARBA00022741"/>
    </source>
</evidence>
<evidence type="ECO:0000256" key="3">
    <source>
        <dbReference type="ARBA" id="ARBA00011462"/>
    </source>
</evidence>
<keyword evidence="10 15" id="KW-0408">Iron</keyword>
<name>A0A0B5BI33_9BACT</name>
<evidence type="ECO:0000259" key="16">
    <source>
        <dbReference type="Pfam" id="PF00148"/>
    </source>
</evidence>
<evidence type="ECO:0000256" key="9">
    <source>
        <dbReference type="ARBA" id="ARBA00023002"/>
    </source>
</evidence>
<feature type="domain" description="Nitrogenase/oxidoreductase component 1" evidence="16">
    <location>
        <begin position="50"/>
        <end position="472"/>
    </location>
</feature>
<evidence type="ECO:0000256" key="11">
    <source>
        <dbReference type="ARBA" id="ARBA00023014"/>
    </source>
</evidence>